<sequence>MPMLLYQTVPGSVDRGFEHQFKLRQFKSGWIIQTFEFTLSTVVLLRVRESDQRRTLKPEGNINIVSFQFPLTSNRPGIAEKHQATSGTHYAILLRMFYDPYRLLSPFPMTVLMQAHIRQSVAYRKKQDLLYDPGSESDTYRLLPQSH</sequence>
<proteinExistence type="predicted"/>
<protein>
    <submittedName>
        <fullName evidence="1">Uncharacterized protein</fullName>
    </submittedName>
</protein>
<accession>A0A6A4I0T4</accession>
<evidence type="ECO:0000313" key="2">
    <source>
        <dbReference type="Proteomes" id="UP000799118"/>
    </source>
</evidence>
<name>A0A6A4I0T4_9AGAR</name>
<dbReference type="AlphaFoldDB" id="A0A6A4I0T4"/>
<reference evidence="1" key="1">
    <citation type="journal article" date="2019" name="Environ. Microbiol.">
        <title>Fungal ecological strategies reflected in gene transcription - a case study of two litter decomposers.</title>
        <authorList>
            <person name="Barbi F."/>
            <person name="Kohler A."/>
            <person name="Barry K."/>
            <person name="Baskaran P."/>
            <person name="Daum C."/>
            <person name="Fauchery L."/>
            <person name="Ihrmark K."/>
            <person name="Kuo A."/>
            <person name="LaButti K."/>
            <person name="Lipzen A."/>
            <person name="Morin E."/>
            <person name="Grigoriev I.V."/>
            <person name="Henrissat B."/>
            <person name="Lindahl B."/>
            <person name="Martin F."/>
        </authorList>
    </citation>
    <scope>NUCLEOTIDE SEQUENCE</scope>
    <source>
        <strain evidence="1">JB14</strain>
    </source>
</reference>
<dbReference type="Proteomes" id="UP000799118">
    <property type="component" value="Unassembled WGS sequence"/>
</dbReference>
<dbReference type="EMBL" id="ML769431">
    <property type="protein sequence ID" value="KAE9402807.1"/>
    <property type="molecule type" value="Genomic_DNA"/>
</dbReference>
<gene>
    <name evidence="1" type="ORF">BT96DRAFT_936877</name>
</gene>
<evidence type="ECO:0000313" key="1">
    <source>
        <dbReference type="EMBL" id="KAE9402807.1"/>
    </source>
</evidence>
<organism evidence="1 2">
    <name type="scientific">Gymnopus androsaceus JB14</name>
    <dbReference type="NCBI Taxonomy" id="1447944"/>
    <lineage>
        <taxon>Eukaryota</taxon>
        <taxon>Fungi</taxon>
        <taxon>Dikarya</taxon>
        <taxon>Basidiomycota</taxon>
        <taxon>Agaricomycotina</taxon>
        <taxon>Agaricomycetes</taxon>
        <taxon>Agaricomycetidae</taxon>
        <taxon>Agaricales</taxon>
        <taxon>Marasmiineae</taxon>
        <taxon>Omphalotaceae</taxon>
        <taxon>Gymnopus</taxon>
    </lineage>
</organism>
<keyword evidence="2" id="KW-1185">Reference proteome</keyword>